<dbReference type="RefSeq" id="XP_014178489.1">
    <property type="nucleotide sequence ID" value="XM_014323014.1"/>
</dbReference>
<proteinExistence type="predicted"/>
<reference evidence="1 2" key="1">
    <citation type="journal article" date="2012" name="Eukaryot. Cell">
        <title>Draft genome sequence of CBS 2479, the standard type strain of Trichosporon asahii.</title>
        <authorList>
            <person name="Yang R.Y."/>
            <person name="Li H.T."/>
            <person name="Zhu H."/>
            <person name="Zhou G.P."/>
            <person name="Wang M."/>
            <person name="Wang L."/>
        </authorList>
    </citation>
    <scope>NUCLEOTIDE SEQUENCE [LARGE SCALE GENOMIC DNA]</scope>
    <source>
        <strain evidence="2">ATCC 90039 / CBS 2479 / JCM 2466 / KCTC 7840 / NCYC 2677 / UAMH 7654</strain>
    </source>
</reference>
<dbReference type="AlphaFoldDB" id="J6EQ62"/>
<sequence length="281" mass="31758">MPVHLDPRCYPHLVEAILFNVSDHITWLAARLVSTAMLKLVDPLLCGHRLDIISDSNGKRKILSSDWPFAHPLWRTWQRVPYLYEGGNRETQAAALRRVTSIFVDTDLVSPHVNNLMQHLLPSTYISISHFRVINNVLTFPNELENDLRIPPCKSVRFDVCPRCPCCGTGVLEHSSPSISLHIWPDIVEPDFSSRTSRQSNCAIIAGAINPGVKVMSVEGDVFGLPALLRGVELEIQASPDLQVYCECWNDDYNYDPIEAAKCRREIADLLKIPKEQVDFF</sequence>
<dbReference type="HOGENOM" id="CLU_083702_0_0_1"/>
<evidence type="ECO:0008006" key="3">
    <source>
        <dbReference type="Google" id="ProtNLM"/>
    </source>
</evidence>
<evidence type="ECO:0000313" key="2">
    <source>
        <dbReference type="Proteomes" id="UP000002748"/>
    </source>
</evidence>
<evidence type="ECO:0000313" key="1">
    <source>
        <dbReference type="EMBL" id="EJT46599.1"/>
    </source>
</evidence>
<comment type="caution">
    <text evidence="1">The sequence shown here is derived from an EMBL/GenBank/DDBJ whole genome shotgun (WGS) entry which is preliminary data.</text>
</comment>
<dbReference type="EMBL" id="ALBS01000283">
    <property type="protein sequence ID" value="EJT46599.1"/>
    <property type="molecule type" value="Genomic_DNA"/>
</dbReference>
<dbReference type="GeneID" id="25988288"/>
<name>J6EQ62_TRIAS</name>
<accession>J6EQ62</accession>
<protein>
    <recommendedName>
        <fullName evidence="3">F-box domain-containing protein</fullName>
    </recommendedName>
</protein>
<organism evidence="1 2">
    <name type="scientific">Trichosporon asahii var. asahii (strain ATCC 90039 / CBS 2479 / JCM 2466 / KCTC 7840 / NBRC 103889/ NCYC 2677 / UAMH 7654)</name>
    <name type="common">Yeast</name>
    <dbReference type="NCBI Taxonomy" id="1186058"/>
    <lineage>
        <taxon>Eukaryota</taxon>
        <taxon>Fungi</taxon>
        <taxon>Dikarya</taxon>
        <taxon>Basidiomycota</taxon>
        <taxon>Agaricomycotina</taxon>
        <taxon>Tremellomycetes</taxon>
        <taxon>Trichosporonales</taxon>
        <taxon>Trichosporonaceae</taxon>
        <taxon>Trichosporon</taxon>
    </lineage>
</organism>
<dbReference type="KEGG" id="tasa:A1Q1_04776"/>
<dbReference type="VEuPathDB" id="FungiDB:A1Q1_04776"/>
<gene>
    <name evidence="1" type="ORF">A1Q1_04776</name>
</gene>
<dbReference type="Proteomes" id="UP000002748">
    <property type="component" value="Unassembled WGS sequence"/>
</dbReference>